<proteinExistence type="predicted"/>
<evidence type="ECO:0000313" key="2">
    <source>
        <dbReference type="Proteomes" id="UP001196413"/>
    </source>
</evidence>
<name>A0AAD5R8F5_PARTN</name>
<sequence length="189" mass="21556">MMNHAGTKLLWGSSRNGSSKYELNLFLADWTDEGQSVAGISIWNKLLASAKSSTNPCFKWKTEVKMVRENNDFETSVGLKQNDAYYPIIYRRPGRLMRPGYFWTLKKYSERCSDIVTDLTANNVIEWRDFQALIDAIGTVRGVDGEHHIAARLSLTDVLACHDRNREQGHNNKLLTDISLSIRHLSLHT</sequence>
<evidence type="ECO:0000313" key="1">
    <source>
        <dbReference type="EMBL" id="KAJ1371507.1"/>
    </source>
</evidence>
<reference evidence="1" key="1">
    <citation type="submission" date="2021-06" db="EMBL/GenBank/DDBJ databases">
        <title>Parelaphostrongylus tenuis whole genome reference sequence.</title>
        <authorList>
            <person name="Garwood T.J."/>
            <person name="Larsen P.A."/>
            <person name="Fountain-Jones N.M."/>
            <person name="Garbe J.R."/>
            <person name="Macchietto M.G."/>
            <person name="Kania S.A."/>
            <person name="Gerhold R.W."/>
            <person name="Richards J.E."/>
            <person name="Wolf T.M."/>
        </authorList>
    </citation>
    <scope>NUCLEOTIDE SEQUENCE</scope>
    <source>
        <strain evidence="1">MNPRO001-30</strain>
        <tissue evidence="1">Meninges</tissue>
    </source>
</reference>
<keyword evidence="2" id="KW-1185">Reference proteome</keyword>
<dbReference type="Proteomes" id="UP001196413">
    <property type="component" value="Unassembled WGS sequence"/>
</dbReference>
<comment type="caution">
    <text evidence="1">The sequence shown here is derived from an EMBL/GenBank/DDBJ whole genome shotgun (WGS) entry which is preliminary data.</text>
</comment>
<protein>
    <submittedName>
        <fullName evidence="1">Uncharacterized protein</fullName>
    </submittedName>
</protein>
<gene>
    <name evidence="1" type="ORF">KIN20_033472</name>
</gene>
<organism evidence="1 2">
    <name type="scientific">Parelaphostrongylus tenuis</name>
    <name type="common">Meningeal worm</name>
    <dbReference type="NCBI Taxonomy" id="148309"/>
    <lineage>
        <taxon>Eukaryota</taxon>
        <taxon>Metazoa</taxon>
        <taxon>Ecdysozoa</taxon>
        <taxon>Nematoda</taxon>
        <taxon>Chromadorea</taxon>
        <taxon>Rhabditida</taxon>
        <taxon>Rhabditina</taxon>
        <taxon>Rhabditomorpha</taxon>
        <taxon>Strongyloidea</taxon>
        <taxon>Metastrongylidae</taxon>
        <taxon>Parelaphostrongylus</taxon>
    </lineage>
</organism>
<dbReference type="AlphaFoldDB" id="A0AAD5R8F5"/>
<dbReference type="EMBL" id="JAHQIW010006987">
    <property type="protein sequence ID" value="KAJ1371507.1"/>
    <property type="molecule type" value="Genomic_DNA"/>
</dbReference>
<accession>A0AAD5R8F5</accession>